<protein>
    <submittedName>
        <fullName evidence="2">Diguanylate cyclase (GGDEF)-like protein</fullName>
    </submittedName>
</protein>
<organism evidence="2 3">
    <name type="scientific">Metabacillus niabensis</name>
    <dbReference type="NCBI Taxonomy" id="324854"/>
    <lineage>
        <taxon>Bacteria</taxon>
        <taxon>Bacillati</taxon>
        <taxon>Bacillota</taxon>
        <taxon>Bacilli</taxon>
        <taxon>Bacillales</taxon>
        <taxon>Bacillaceae</taxon>
        <taxon>Metabacillus</taxon>
    </lineage>
</organism>
<dbReference type="PANTHER" id="PTHR45138:SF9">
    <property type="entry name" value="DIGUANYLATE CYCLASE DGCM-RELATED"/>
    <property type="match status" value="1"/>
</dbReference>
<evidence type="ECO:0000313" key="3">
    <source>
        <dbReference type="Proteomes" id="UP001232245"/>
    </source>
</evidence>
<dbReference type="SUPFAM" id="SSF55781">
    <property type="entry name" value="GAF domain-like"/>
    <property type="match status" value="2"/>
</dbReference>
<dbReference type="PANTHER" id="PTHR45138">
    <property type="entry name" value="REGULATORY COMPONENTS OF SENSORY TRANSDUCTION SYSTEM"/>
    <property type="match status" value="1"/>
</dbReference>
<dbReference type="Proteomes" id="UP001232245">
    <property type="component" value="Unassembled WGS sequence"/>
</dbReference>
<accession>A0ABT9YX54</accession>
<evidence type="ECO:0000259" key="1">
    <source>
        <dbReference type="PROSITE" id="PS50887"/>
    </source>
</evidence>
<dbReference type="RefSeq" id="WP_233452109.1">
    <property type="nucleotide sequence ID" value="NZ_CADEPK010000007.1"/>
</dbReference>
<evidence type="ECO:0000313" key="2">
    <source>
        <dbReference type="EMBL" id="MDQ0224581.1"/>
    </source>
</evidence>
<name>A0ABT9YX54_9BACI</name>
<dbReference type="SUPFAM" id="SSF55073">
    <property type="entry name" value="Nucleotide cyclase"/>
    <property type="match status" value="1"/>
</dbReference>
<dbReference type="Gene3D" id="3.30.70.270">
    <property type="match status" value="1"/>
</dbReference>
<dbReference type="EMBL" id="JAUSTZ010000002">
    <property type="protein sequence ID" value="MDQ0224581.1"/>
    <property type="molecule type" value="Genomic_DNA"/>
</dbReference>
<gene>
    <name evidence="2" type="ORF">J2S02_000910</name>
</gene>
<dbReference type="NCBIfam" id="TIGR00254">
    <property type="entry name" value="GGDEF"/>
    <property type="match status" value="1"/>
</dbReference>
<dbReference type="InterPro" id="IPR000160">
    <property type="entry name" value="GGDEF_dom"/>
</dbReference>
<dbReference type="PROSITE" id="PS50887">
    <property type="entry name" value="GGDEF"/>
    <property type="match status" value="1"/>
</dbReference>
<reference evidence="2 3" key="1">
    <citation type="submission" date="2023-07" db="EMBL/GenBank/DDBJ databases">
        <title>Genomic Encyclopedia of Type Strains, Phase IV (KMG-IV): sequencing the most valuable type-strain genomes for metagenomic binning, comparative biology and taxonomic classification.</title>
        <authorList>
            <person name="Goeker M."/>
        </authorList>
    </citation>
    <scope>NUCLEOTIDE SEQUENCE [LARGE SCALE GENOMIC DNA]</scope>
    <source>
        <strain evidence="2 3">DSM 17723</strain>
    </source>
</reference>
<dbReference type="CDD" id="cd01949">
    <property type="entry name" value="GGDEF"/>
    <property type="match status" value="1"/>
</dbReference>
<sequence>MDDQSVVKAVKISFFESLNSHHLQHSINDIVDILIGVIKTQLCVRHAAFYFYNKQLDSFTPHTNDNEILIEALPKLQYGKCYKVEKDIIFPFIHEDKLHGLLLINEIDDRFHRSTLDEIVQACSSFYINALMINQASQKEQKYKQLYRLTEKFHSFMNRDDVLVELITTLQGMYEHYLFYLFLSHDNENHSELPIKSLGFDEQTGNEKAMEAFVTGKSQLSSNQQSQETVFYTPLKGKQGVYGVLQVVANQGIDLTYENRNFITLLSTAAGNALENAQLYEQSKRLIKDLQLINETSHQLNKNLRLTDNMTYMSSRITDSFDANEVGFFYFQQDGSLQILPGSTRFFETEMVSEYIRYVREKIEKDLEGIFIGDFTAHIENAMFPSVMAVPMVQSDSLKGFALVLHKRPYHFTFDMFKLLQSLIHHSTLALTNSLLREELETLVKTDHLTQLYSRKYMNECIENSMKNDRKGTYILFDIDDFKKINDTYGHQIGDKILVQVAKIIKSNIREKDIGARWGGEELSLYLPQVELETGVAIAKRIVERVRENTEPMVTLSCGVSYWDAKNHINYNQLFSKADQALYLAKNKGKNQVIIQA</sequence>
<dbReference type="InterPro" id="IPR029787">
    <property type="entry name" value="Nucleotide_cyclase"/>
</dbReference>
<dbReference type="InterPro" id="IPR050469">
    <property type="entry name" value="Diguanylate_Cyclase"/>
</dbReference>
<dbReference type="Gene3D" id="3.30.450.40">
    <property type="match status" value="2"/>
</dbReference>
<dbReference type="SMART" id="SM00267">
    <property type="entry name" value="GGDEF"/>
    <property type="match status" value="1"/>
</dbReference>
<keyword evidence="3" id="KW-1185">Reference proteome</keyword>
<feature type="domain" description="GGDEF" evidence="1">
    <location>
        <begin position="470"/>
        <end position="597"/>
    </location>
</feature>
<dbReference type="InterPro" id="IPR043128">
    <property type="entry name" value="Rev_trsase/Diguanyl_cyclase"/>
</dbReference>
<proteinExistence type="predicted"/>
<dbReference type="InterPro" id="IPR029016">
    <property type="entry name" value="GAF-like_dom_sf"/>
</dbReference>
<comment type="caution">
    <text evidence="2">The sequence shown here is derived from an EMBL/GenBank/DDBJ whole genome shotgun (WGS) entry which is preliminary data.</text>
</comment>
<dbReference type="Pfam" id="PF00990">
    <property type="entry name" value="GGDEF"/>
    <property type="match status" value="1"/>
</dbReference>